<evidence type="ECO:0000313" key="2">
    <source>
        <dbReference type="Proteomes" id="UP000190837"/>
    </source>
</evidence>
<dbReference type="Proteomes" id="UP000190837">
    <property type="component" value="Unassembled WGS sequence"/>
</dbReference>
<name>A0A1C3H6F2_9GAMM</name>
<gene>
    <name evidence="1" type="ORF">CHUV0807_2163</name>
</gene>
<dbReference type="EMBL" id="FKLO01000073">
    <property type="protein sequence ID" value="SAM70220.1"/>
    <property type="molecule type" value="Genomic_DNA"/>
</dbReference>
<protein>
    <submittedName>
        <fullName evidence="1">Uncharacterized protein</fullName>
    </submittedName>
</protein>
<evidence type="ECO:0000313" key="1">
    <source>
        <dbReference type="EMBL" id="SAM70220.1"/>
    </source>
</evidence>
<proteinExistence type="predicted"/>
<accession>A0A1C3H6F2</accession>
<sequence length="47" mass="5466">MLLVERFRLRWRDGCHDDSLRSGAGRCRIFLFVMKGAVAEATERRAL</sequence>
<dbReference type="AlphaFoldDB" id="A0A1C3H6F2"/>
<reference evidence="2" key="1">
    <citation type="submission" date="2016-04" db="EMBL/GenBank/DDBJ databases">
        <authorList>
            <person name="Tagini F."/>
        </authorList>
    </citation>
    <scope>NUCLEOTIDE SEQUENCE [LARGE SCALE GENOMIC DNA]</scope>
    <source>
        <strain evidence="2">CHUV0807</strain>
    </source>
</reference>
<organism evidence="1 2">
    <name type="scientific">Cardiobacterium hominis</name>
    <dbReference type="NCBI Taxonomy" id="2718"/>
    <lineage>
        <taxon>Bacteria</taxon>
        <taxon>Pseudomonadati</taxon>
        <taxon>Pseudomonadota</taxon>
        <taxon>Gammaproteobacteria</taxon>
        <taxon>Cardiobacteriales</taxon>
        <taxon>Cardiobacteriaceae</taxon>
        <taxon>Cardiobacterium</taxon>
    </lineage>
</organism>